<dbReference type="SMART" id="SM00656">
    <property type="entry name" value="Amb_all"/>
    <property type="match status" value="1"/>
</dbReference>
<dbReference type="PANTHER" id="PTHR31683">
    <property type="entry name" value="PECTATE LYASE 18-RELATED"/>
    <property type="match status" value="1"/>
</dbReference>
<dbReference type="Gene3D" id="2.160.20.10">
    <property type="entry name" value="Single-stranded right-handed beta-helix, Pectin lyase-like"/>
    <property type="match status" value="1"/>
</dbReference>
<keyword evidence="4 8" id="KW-0479">Metal-binding</keyword>
<proteinExistence type="inferred from homology"/>
<dbReference type="AlphaFoldDB" id="A0AAQ3QG19"/>
<dbReference type="SUPFAM" id="SSF51126">
    <property type="entry name" value="Pectin lyase-like"/>
    <property type="match status" value="1"/>
</dbReference>
<dbReference type="InterPro" id="IPR011050">
    <property type="entry name" value="Pectin_lyase_fold/virulence"/>
</dbReference>
<dbReference type="InterPro" id="IPR045032">
    <property type="entry name" value="PEL"/>
</dbReference>
<dbReference type="InterPro" id="IPR002022">
    <property type="entry name" value="Pec_lyase"/>
</dbReference>
<name>A0AAQ3QG19_9LILI</name>
<protein>
    <recommendedName>
        <fullName evidence="3 8">Pectate lyase</fullName>
        <ecNumber evidence="3 8">4.2.2.2</ecNumber>
    </recommendedName>
</protein>
<organism evidence="10 11">
    <name type="scientific">Canna indica</name>
    <name type="common">Indian-shot</name>
    <dbReference type="NCBI Taxonomy" id="4628"/>
    <lineage>
        <taxon>Eukaryota</taxon>
        <taxon>Viridiplantae</taxon>
        <taxon>Streptophyta</taxon>
        <taxon>Embryophyta</taxon>
        <taxon>Tracheophyta</taxon>
        <taxon>Spermatophyta</taxon>
        <taxon>Magnoliopsida</taxon>
        <taxon>Liliopsida</taxon>
        <taxon>Zingiberales</taxon>
        <taxon>Cannaceae</taxon>
        <taxon>Canna</taxon>
    </lineage>
</organism>
<sequence>MTSSSGIEAFRKGTLLSRYGDEDAFPILRRIGSTALGRILSSSSCAELCLRILVSVQTTQGGTFIANTPVDALQRTPSIIVGGVGLIGRATASSSLGVPRALAATPSVVYEERSTLSPTPLTMTSSTPTAAPSALAQPTMINNYKTIDVCGANVHIAYGASLTIQFVQHVIIHNLHIHDIKPASGGNIRDSEDHWGFRTRSDGDGVSIFGSSNIWIDHLSLSNCANGLIDVVNGSTVITISNCHLTHHNDVILLGASDSFAKDAKMQDSVAYNHFGSGLVQSMPRYASIHIMYAIGGNQHPTIISQGNRFVGPPNQAAKEVTHRIDVPESVWKNWNWRSEGDLFKDGAFFVEFGAKFHVDFSKYDFIKAKAGSFVGRLTRFLGSLNCKRNPPC</sequence>
<evidence type="ECO:0000256" key="3">
    <source>
        <dbReference type="ARBA" id="ARBA00012272"/>
    </source>
</evidence>
<evidence type="ECO:0000256" key="2">
    <source>
        <dbReference type="ARBA" id="ARBA00005220"/>
    </source>
</evidence>
<evidence type="ECO:0000256" key="7">
    <source>
        <dbReference type="ARBA" id="ARBA00023239"/>
    </source>
</evidence>
<comment type="cofactor">
    <cofactor evidence="8">
        <name>Ca(2+)</name>
        <dbReference type="ChEBI" id="CHEBI:29108"/>
    </cofactor>
    <text evidence="8">Binds 1 Ca(2+) ion. Required for its activity.</text>
</comment>
<dbReference type="EMBL" id="CP136894">
    <property type="protein sequence ID" value="WOL07888.1"/>
    <property type="molecule type" value="Genomic_DNA"/>
</dbReference>
<dbReference type="EC" id="4.2.2.2" evidence="3 8"/>
<comment type="pathway">
    <text evidence="2 8">Glycan metabolism; pectin degradation; 2-dehydro-3-deoxy-D-gluconate from pectin: step 2/5.</text>
</comment>
<dbReference type="InterPro" id="IPR018082">
    <property type="entry name" value="AmbAllergen"/>
</dbReference>
<evidence type="ECO:0000256" key="6">
    <source>
        <dbReference type="ARBA" id="ARBA00022837"/>
    </source>
</evidence>
<keyword evidence="6 8" id="KW-0106">Calcium</keyword>
<dbReference type="PRINTS" id="PR00807">
    <property type="entry name" value="AMBALLERGEN"/>
</dbReference>
<dbReference type="GO" id="GO:0030570">
    <property type="term" value="F:pectate lyase activity"/>
    <property type="evidence" value="ECO:0007669"/>
    <property type="project" value="UniProtKB-EC"/>
</dbReference>
<reference evidence="10 11" key="1">
    <citation type="submission" date="2023-10" db="EMBL/GenBank/DDBJ databases">
        <title>Chromosome-scale genome assembly provides insights into flower coloration mechanisms of Canna indica.</title>
        <authorList>
            <person name="Li C."/>
        </authorList>
    </citation>
    <scope>NUCLEOTIDE SEQUENCE [LARGE SCALE GENOMIC DNA]</scope>
    <source>
        <tissue evidence="10">Flower</tissue>
    </source>
</reference>
<evidence type="ECO:0000313" key="11">
    <source>
        <dbReference type="Proteomes" id="UP001327560"/>
    </source>
</evidence>
<dbReference type="Pfam" id="PF00544">
    <property type="entry name" value="Pectate_lyase_4"/>
    <property type="match status" value="1"/>
</dbReference>
<evidence type="ECO:0000256" key="4">
    <source>
        <dbReference type="ARBA" id="ARBA00022723"/>
    </source>
</evidence>
<accession>A0AAQ3QG19</accession>
<dbReference type="Proteomes" id="UP001327560">
    <property type="component" value="Chromosome 5"/>
</dbReference>
<dbReference type="InterPro" id="IPR012334">
    <property type="entry name" value="Pectin_lyas_fold"/>
</dbReference>
<gene>
    <name evidence="10" type="ORF">Cni_G16638</name>
</gene>
<evidence type="ECO:0000256" key="5">
    <source>
        <dbReference type="ARBA" id="ARBA00022729"/>
    </source>
</evidence>
<evidence type="ECO:0000313" key="10">
    <source>
        <dbReference type="EMBL" id="WOL07888.1"/>
    </source>
</evidence>
<dbReference type="PANTHER" id="PTHR31683:SF208">
    <property type="entry name" value="PECTATE LYASE"/>
    <property type="match status" value="1"/>
</dbReference>
<evidence type="ECO:0000256" key="8">
    <source>
        <dbReference type="RuleBase" id="RU361123"/>
    </source>
</evidence>
<keyword evidence="7 8" id="KW-0456">Lyase</keyword>
<keyword evidence="5" id="KW-0732">Signal</keyword>
<dbReference type="GO" id="GO:0046872">
    <property type="term" value="F:metal ion binding"/>
    <property type="evidence" value="ECO:0007669"/>
    <property type="project" value="UniProtKB-KW"/>
</dbReference>
<comment type="similarity">
    <text evidence="8">Belongs to the polysaccharide lyase 1 family.</text>
</comment>
<feature type="domain" description="Pectate lyase" evidence="9">
    <location>
        <begin position="130"/>
        <end position="316"/>
    </location>
</feature>
<evidence type="ECO:0000256" key="1">
    <source>
        <dbReference type="ARBA" id="ARBA00000695"/>
    </source>
</evidence>
<evidence type="ECO:0000259" key="9">
    <source>
        <dbReference type="SMART" id="SM00656"/>
    </source>
</evidence>
<comment type="catalytic activity">
    <reaction evidence="1 8">
        <text>Eliminative cleavage of (1-&gt;4)-alpha-D-galacturonan to give oligosaccharides with 4-deoxy-alpha-D-galact-4-enuronosyl groups at their non-reducing ends.</text>
        <dbReference type="EC" id="4.2.2.2"/>
    </reaction>
</comment>
<keyword evidence="11" id="KW-1185">Reference proteome</keyword>